<proteinExistence type="predicted"/>
<dbReference type="EMBL" id="KN831775">
    <property type="protein sequence ID" value="KIM43795.1"/>
    <property type="molecule type" value="Genomic_DNA"/>
</dbReference>
<reference evidence="1 2" key="1">
    <citation type="submission" date="2014-04" db="EMBL/GenBank/DDBJ databases">
        <authorList>
            <consortium name="DOE Joint Genome Institute"/>
            <person name="Kuo A."/>
            <person name="Gay G."/>
            <person name="Dore J."/>
            <person name="Kohler A."/>
            <person name="Nagy L.G."/>
            <person name="Floudas D."/>
            <person name="Copeland A."/>
            <person name="Barry K.W."/>
            <person name="Cichocki N."/>
            <person name="Veneault-Fourrey C."/>
            <person name="LaButti K."/>
            <person name="Lindquist E.A."/>
            <person name="Lipzen A."/>
            <person name="Lundell T."/>
            <person name="Morin E."/>
            <person name="Murat C."/>
            <person name="Sun H."/>
            <person name="Tunlid A."/>
            <person name="Henrissat B."/>
            <person name="Grigoriev I.V."/>
            <person name="Hibbett D.S."/>
            <person name="Martin F."/>
            <person name="Nordberg H.P."/>
            <person name="Cantor M.N."/>
            <person name="Hua S.X."/>
        </authorList>
    </citation>
    <scope>NUCLEOTIDE SEQUENCE [LARGE SCALE GENOMIC DNA]</scope>
    <source>
        <strain evidence="2">h7</strain>
    </source>
</reference>
<dbReference type="AlphaFoldDB" id="A0A0C3C4K7"/>
<evidence type="ECO:0000313" key="1">
    <source>
        <dbReference type="EMBL" id="KIM43795.1"/>
    </source>
</evidence>
<organism evidence="1 2">
    <name type="scientific">Hebeloma cylindrosporum</name>
    <dbReference type="NCBI Taxonomy" id="76867"/>
    <lineage>
        <taxon>Eukaryota</taxon>
        <taxon>Fungi</taxon>
        <taxon>Dikarya</taxon>
        <taxon>Basidiomycota</taxon>
        <taxon>Agaricomycotina</taxon>
        <taxon>Agaricomycetes</taxon>
        <taxon>Agaricomycetidae</taxon>
        <taxon>Agaricales</taxon>
        <taxon>Agaricineae</taxon>
        <taxon>Hymenogastraceae</taxon>
        <taxon>Hebeloma</taxon>
    </lineage>
</organism>
<name>A0A0C3C4K7_HEBCY</name>
<protein>
    <submittedName>
        <fullName evidence="1">Uncharacterized protein</fullName>
    </submittedName>
</protein>
<gene>
    <name evidence="1" type="ORF">M413DRAFT_9714</name>
</gene>
<dbReference type="HOGENOM" id="CLU_1294557_0_0_1"/>
<evidence type="ECO:0000313" key="2">
    <source>
        <dbReference type="Proteomes" id="UP000053424"/>
    </source>
</evidence>
<dbReference type="SUPFAM" id="SSF52047">
    <property type="entry name" value="RNI-like"/>
    <property type="match status" value="1"/>
</dbReference>
<dbReference type="Proteomes" id="UP000053424">
    <property type="component" value="Unassembled WGS sequence"/>
</dbReference>
<reference evidence="2" key="2">
    <citation type="submission" date="2015-01" db="EMBL/GenBank/DDBJ databases">
        <title>Evolutionary Origins and Diversification of the Mycorrhizal Mutualists.</title>
        <authorList>
            <consortium name="DOE Joint Genome Institute"/>
            <consortium name="Mycorrhizal Genomics Consortium"/>
            <person name="Kohler A."/>
            <person name="Kuo A."/>
            <person name="Nagy L.G."/>
            <person name="Floudas D."/>
            <person name="Copeland A."/>
            <person name="Barry K.W."/>
            <person name="Cichocki N."/>
            <person name="Veneault-Fourrey C."/>
            <person name="LaButti K."/>
            <person name="Lindquist E.A."/>
            <person name="Lipzen A."/>
            <person name="Lundell T."/>
            <person name="Morin E."/>
            <person name="Murat C."/>
            <person name="Riley R."/>
            <person name="Ohm R."/>
            <person name="Sun H."/>
            <person name="Tunlid A."/>
            <person name="Henrissat B."/>
            <person name="Grigoriev I.V."/>
            <person name="Hibbett D.S."/>
            <person name="Martin F."/>
        </authorList>
    </citation>
    <scope>NUCLEOTIDE SEQUENCE [LARGE SCALE GENOMIC DNA]</scope>
    <source>
        <strain evidence="2">h7</strain>
    </source>
</reference>
<sequence>MLASLCIIGAYSMAESLASNPITVQMFSQLRILSVDFRHLSETEDFVKFIISNIAQTLEILNIIDINEKGINDEGVLDFSRLPALRHLNILRCIEYDLMGTLQFPLSIRRLLKLRGSTSDVQTMDIHLGYGRVEPGTEERLLLPDLGWADFDAILADENYRSLEKVTLNVRIGFIPYSEPLPLHVTERAKLLIGKLFPAVNASGRIKMEVVVM</sequence>
<accession>A0A0C3C4K7</accession>
<keyword evidence="2" id="KW-1185">Reference proteome</keyword>